<evidence type="ECO:0000313" key="3">
    <source>
        <dbReference type="EMBL" id="URI10473.1"/>
    </source>
</evidence>
<accession>A0ABY4SFE0</accession>
<dbReference type="PROSITE" id="PS51257">
    <property type="entry name" value="PROKAR_LIPOPROTEIN"/>
    <property type="match status" value="1"/>
</dbReference>
<evidence type="ECO:0000313" key="4">
    <source>
        <dbReference type="Proteomes" id="UP001056201"/>
    </source>
</evidence>
<keyword evidence="4" id="KW-1185">Reference proteome</keyword>
<proteinExistence type="predicted"/>
<evidence type="ECO:0000256" key="1">
    <source>
        <dbReference type="SAM" id="MobiDB-lite"/>
    </source>
</evidence>
<organism evidence="3 4">
    <name type="scientific">Aquincola tertiaricarbonis</name>
    <dbReference type="NCBI Taxonomy" id="391953"/>
    <lineage>
        <taxon>Bacteria</taxon>
        <taxon>Pseudomonadati</taxon>
        <taxon>Pseudomonadota</taxon>
        <taxon>Betaproteobacteria</taxon>
        <taxon>Burkholderiales</taxon>
        <taxon>Sphaerotilaceae</taxon>
        <taxon>Aquincola</taxon>
    </lineage>
</organism>
<dbReference type="RefSeq" id="WP_250198680.1">
    <property type="nucleotide sequence ID" value="NZ_CP097636.1"/>
</dbReference>
<dbReference type="Proteomes" id="UP001056201">
    <property type="component" value="Chromosome 2"/>
</dbReference>
<dbReference type="Pfam" id="PF16068">
    <property type="entry name" value="DUF4810"/>
    <property type="match status" value="1"/>
</dbReference>
<protein>
    <submittedName>
        <fullName evidence="3">DUF4810 domain-containing protein</fullName>
    </submittedName>
</protein>
<sequence>MKRAAGLLIAAALLAGCAQAPKPLYHWGGYQDSLYEHLKGDGRSPEQQLQTLAEAQQKAAASGTPLPPGFRAHVGLLQLRLGRDAEARAQFEAEKAQFPESAPYIDSLLKRMDGRKS</sequence>
<dbReference type="InterPro" id="IPR014508">
    <property type="entry name" value="UCP020555_TPR-like"/>
</dbReference>
<feature type="signal peptide" evidence="2">
    <location>
        <begin position="1"/>
        <end position="20"/>
    </location>
</feature>
<feature type="region of interest" description="Disordered" evidence="1">
    <location>
        <begin position="38"/>
        <end position="67"/>
    </location>
</feature>
<feature type="chain" id="PRO_5046288899" evidence="2">
    <location>
        <begin position="21"/>
        <end position="117"/>
    </location>
</feature>
<name>A0ABY4SFE0_AQUTE</name>
<reference evidence="3" key="1">
    <citation type="submission" date="2022-05" db="EMBL/GenBank/DDBJ databases">
        <title>An RpoN-dependent PEP-CTERM gene is involved in floc formation of an Aquincola tertiaricarbonis strain.</title>
        <authorList>
            <person name="Qiu D."/>
            <person name="Xia M."/>
        </authorList>
    </citation>
    <scope>NUCLEOTIDE SEQUENCE</scope>
    <source>
        <strain evidence="3">RN12</strain>
    </source>
</reference>
<feature type="compositionally biased region" description="Low complexity" evidence="1">
    <location>
        <begin position="46"/>
        <end position="61"/>
    </location>
</feature>
<keyword evidence="2" id="KW-0732">Signal</keyword>
<gene>
    <name evidence="3" type="ORF">MW290_15800</name>
</gene>
<dbReference type="PIRSF" id="PIRSF020555">
    <property type="entry name" value="UCP020555"/>
    <property type="match status" value="1"/>
</dbReference>
<dbReference type="EMBL" id="CP097636">
    <property type="protein sequence ID" value="URI10473.1"/>
    <property type="molecule type" value="Genomic_DNA"/>
</dbReference>
<evidence type="ECO:0000256" key="2">
    <source>
        <dbReference type="SAM" id="SignalP"/>
    </source>
</evidence>